<feature type="non-terminal residue" evidence="2">
    <location>
        <position position="148"/>
    </location>
</feature>
<proteinExistence type="predicted"/>
<sequence>MKLERACTRRNFISQSTAVTASAVAATKSAAVPVKKGDVLKVGLVGCGGRGTGACRQALQADSGARLVAMADMFTDRLEGSLERLQAIPAIADKIAVPKKNRFVGFEAFDELLASGVDVVLLATPPHFRPAHLEKAVAAGVHVFAEKP</sequence>
<evidence type="ECO:0000313" key="2">
    <source>
        <dbReference type="EMBL" id="SVD33502.1"/>
    </source>
</evidence>
<organism evidence="2">
    <name type="scientific">marine metagenome</name>
    <dbReference type="NCBI Taxonomy" id="408172"/>
    <lineage>
        <taxon>unclassified sequences</taxon>
        <taxon>metagenomes</taxon>
        <taxon>ecological metagenomes</taxon>
    </lineage>
</organism>
<dbReference type="Pfam" id="PF01408">
    <property type="entry name" value="GFO_IDH_MocA"/>
    <property type="match status" value="1"/>
</dbReference>
<gene>
    <name evidence="2" type="ORF">METZ01_LOCUS386356</name>
</gene>
<dbReference type="InterPro" id="IPR006311">
    <property type="entry name" value="TAT_signal"/>
</dbReference>
<dbReference type="SUPFAM" id="SSF51735">
    <property type="entry name" value="NAD(P)-binding Rossmann-fold domains"/>
    <property type="match status" value="1"/>
</dbReference>
<name>A0A382UHA6_9ZZZZ</name>
<dbReference type="Gene3D" id="3.40.50.720">
    <property type="entry name" value="NAD(P)-binding Rossmann-like Domain"/>
    <property type="match status" value="1"/>
</dbReference>
<feature type="domain" description="Gfo/Idh/MocA-like oxidoreductase N-terminal" evidence="1">
    <location>
        <begin position="40"/>
        <end position="148"/>
    </location>
</feature>
<evidence type="ECO:0000259" key="1">
    <source>
        <dbReference type="Pfam" id="PF01408"/>
    </source>
</evidence>
<dbReference type="PANTHER" id="PTHR43818:SF5">
    <property type="entry name" value="OXIDOREDUCTASE FAMILY PROTEIN"/>
    <property type="match status" value="1"/>
</dbReference>
<accession>A0A382UHA6</accession>
<dbReference type="PROSITE" id="PS51318">
    <property type="entry name" value="TAT"/>
    <property type="match status" value="1"/>
</dbReference>
<dbReference type="GO" id="GO:0000166">
    <property type="term" value="F:nucleotide binding"/>
    <property type="evidence" value="ECO:0007669"/>
    <property type="project" value="InterPro"/>
</dbReference>
<reference evidence="2" key="1">
    <citation type="submission" date="2018-05" db="EMBL/GenBank/DDBJ databases">
        <authorList>
            <person name="Lanie J.A."/>
            <person name="Ng W.-L."/>
            <person name="Kazmierczak K.M."/>
            <person name="Andrzejewski T.M."/>
            <person name="Davidsen T.M."/>
            <person name="Wayne K.J."/>
            <person name="Tettelin H."/>
            <person name="Glass J.I."/>
            <person name="Rusch D."/>
            <person name="Podicherti R."/>
            <person name="Tsui H.-C.T."/>
            <person name="Winkler M.E."/>
        </authorList>
    </citation>
    <scope>NUCLEOTIDE SEQUENCE</scope>
</reference>
<dbReference type="EMBL" id="UINC01144163">
    <property type="protein sequence ID" value="SVD33502.1"/>
    <property type="molecule type" value="Genomic_DNA"/>
</dbReference>
<dbReference type="PANTHER" id="PTHR43818">
    <property type="entry name" value="BCDNA.GH03377"/>
    <property type="match status" value="1"/>
</dbReference>
<dbReference type="InterPro" id="IPR050463">
    <property type="entry name" value="Gfo/Idh/MocA_oxidrdct_glycsds"/>
</dbReference>
<dbReference type="InterPro" id="IPR000683">
    <property type="entry name" value="Gfo/Idh/MocA-like_OxRdtase_N"/>
</dbReference>
<protein>
    <recommendedName>
        <fullName evidence="1">Gfo/Idh/MocA-like oxidoreductase N-terminal domain-containing protein</fullName>
    </recommendedName>
</protein>
<dbReference type="AlphaFoldDB" id="A0A382UHA6"/>
<dbReference type="InterPro" id="IPR036291">
    <property type="entry name" value="NAD(P)-bd_dom_sf"/>
</dbReference>